<reference evidence="2" key="1">
    <citation type="submission" date="2022-11" db="UniProtKB">
        <authorList>
            <consortium name="WormBaseParasite"/>
        </authorList>
    </citation>
    <scope>IDENTIFICATION</scope>
</reference>
<proteinExistence type="predicted"/>
<sequence length="1060" mass="119282">MTAAQNAPPPPIPVAAIPQAPTPSSCVLPVFTLNTANPHFTKSWFEQVEIILQLHTQNDDDKVKLVIASLDTSTFDKVRRALLPETIKDLANFPKLKKKMIKFFDAEESLFAHRFAAFQVEWGGPDRESVREYEARIKSNMESFEADQFGENEIATLYFVMGIKARALEPLRTMSVDALRKNPKIPLKGLAEMVAASLLTRQEQRLPEGASSQVNFVKQAGRRMKPKHADYSSNKGNNSPCASCGGNHARTSCRFKDAECRLCKKIGHIAKVCRSSNKKELKVTLQSKTTSASNRPSIGSVEANFGSMQIAAVATQPLPSRMMLNLECNNVQIRGQLDWGSDITIMSKRDYQSVGSPPLTVPEFNTTLANGNNFWILGAFIKDVTICGQQKQVKLHVADSRVTLLGLDLFDTFKLRDVPLNDIPCNMVSDNVMVTKPVIDKLLQDFKPLFKEGVGKCTKKKIKFHLKQGARPVHIPARRLSPFAMEEAKAEFQRLEAENIGYFVPTSPWASPFSMVPKKDGKRRLVVDNSIGLNDQLEEPGYMIPTPTDLFDKLAGCSVFSLLDMSQAYHQMELEEESKVLTTVSTPFGLFRYNTQPFGTKNAPGDFQQTMDEMLNEKPSLHHSGSYFDDIAVGSKTVEDHHIHLRQTLQRFLDWGFRLNFNKCKFYRSSIKFLGKIVDCNGIRPDPEKVAAIQRMASPTDVSALRTFLGMVNYYQEFIPKMRELREPLDNLLKSDADWEQNAAVAAIKEKLTQECLLTHYDPRLPITVAADASQHGIGGVISHIYQNGKEKPIQFFSRALNVTQQRYNQTEKEALALITAVKTFHRYLEGRKFTLLTDHKALLALFGNKKGKPVLAMNRLHRWSLFLAAYNFDIQYSNTSKFGQADALSRLIVATKALPELFEEDEDNDFLNDAGLQQVMVSVVQMLPVTSEDIIVAYAEDEEAQIILGQVTETTSADEKFYLVHKVIMMNNRVFIPQILRQRILDHLHLGHPGVNRMKALARQHVYWKNITKDVEAVVNQCYGCIQLQKNPVKATLASWPVSIKPGDRVHMDFAGPIL</sequence>
<dbReference type="WBParaSite" id="ES5_v2.g19670.t1">
    <property type="protein sequence ID" value="ES5_v2.g19670.t1"/>
    <property type="gene ID" value="ES5_v2.g19670"/>
</dbReference>
<accession>A0AC34FQP6</accession>
<name>A0AC34FQP6_9BILA</name>
<protein>
    <submittedName>
        <fullName evidence="2">RNA-directed DNA polymerase</fullName>
    </submittedName>
</protein>
<organism evidence="1 2">
    <name type="scientific">Panagrolaimus sp. ES5</name>
    <dbReference type="NCBI Taxonomy" id="591445"/>
    <lineage>
        <taxon>Eukaryota</taxon>
        <taxon>Metazoa</taxon>
        <taxon>Ecdysozoa</taxon>
        <taxon>Nematoda</taxon>
        <taxon>Chromadorea</taxon>
        <taxon>Rhabditida</taxon>
        <taxon>Tylenchina</taxon>
        <taxon>Panagrolaimomorpha</taxon>
        <taxon>Panagrolaimoidea</taxon>
        <taxon>Panagrolaimidae</taxon>
        <taxon>Panagrolaimus</taxon>
    </lineage>
</organism>
<dbReference type="Proteomes" id="UP000887579">
    <property type="component" value="Unplaced"/>
</dbReference>
<evidence type="ECO:0000313" key="1">
    <source>
        <dbReference type="Proteomes" id="UP000887579"/>
    </source>
</evidence>
<evidence type="ECO:0000313" key="2">
    <source>
        <dbReference type="WBParaSite" id="ES5_v2.g19670.t1"/>
    </source>
</evidence>